<reference evidence="9 10" key="1">
    <citation type="submission" date="2019-08" db="EMBL/GenBank/DDBJ databases">
        <title>In-depth cultivation of the pig gut microbiome towards novel bacterial diversity and tailored functional studies.</title>
        <authorList>
            <person name="Wylensek D."/>
            <person name="Hitch T.C.A."/>
            <person name="Clavel T."/>
        </authorList>
    </citation>
    <scope>NUCLEOTIDE SEQUENCE [LARGE SCALE GENOMIC DNA]</scope>
    <source>
        <strain evidence="9 10">WCA-693-APC-5D-A</strain>
    </source>
</reference>
<comment type="similarity">
    <text evidence="2">Belongs to the AzlC family.</text>
</comment>
<dbReference type="InterPro" id="IPR011606">
    <property type="entry name" value="Brnchd-chn_aa_trnsp_permease"/>
</dbReference>
<feature type="transmembrane region" description="Helical" evidence="8">
    <location>
        <begin position="131"/>
        <end position="151"/>
    </location>
</feature>
<dbReference type="GeneID" id="96778333"/>
<comment type="caution">
    <text evidence="9">The sequence shown here is derived from an EMBL/GenBank/DDBJ whole genome shotgun (WGS) entry which is preliminary data.</text>
</comment>
<keyword evidence="4" id="KW-1003">Cell membrane</keyword>
<dbReference type="AlphaFoldDB" id="A0A6I2UA79"/>
<dbReference type="RefSeq" id="WP_154406570.1">
    <property type="nucleotide sequence ID" value="NZ_VUNR01000007.1"/>
</dbReference>
<feature type="transmembrane region" description="Helical" evidence="8">
    <location>
        <begin position="157"/>
        <end position="177"/>
    </location>
</feature>
<evidence type="ECO:0000256" key="7">
    <source>
        <dbReference type="ARBA" id="ARBA00023136"/>
    </source>
</evidence>
<proteinExistence type="inferred from homology"/>
<keyword evidence="3" id="KW-0813">Transport</keyword>
<evidence type="ECO:0000256" key="1">
    <source>
        <dbReference type="ARBA" id="ARBA00004651"/>
    </source>
</evidence>
<accession>A0A6I2UA79</accession>
<feature type="transmembrane region" description="Helical" evidence="8">
    <location>
        <begin position="184"/>
        <end position="202"/>
    </location>
</feature>
<name>A0A6I2UA79_9FIRM</name>
<feature type="transmembrane region" description="Helical" evidence="8">
    <location>
        <begin position="208"/>
        <end position="226"/>
    </location>
</feature>
<keyword evidence="7 8" id="KW-0472">Membrane</keyword>
<dbReference type="GO" id="GO:0005886">
    <property type="term" value="C:plasma membrane"/>
    <property type="evidence" value="ECO:0007669"/>
    <property type="project" value="UniProtKB-SubCell"/>
</dbReference>
<keyword evidence="6 8" id="KW-1133">Transmembrane helix</keyword>
<dbReference type="GO" id="GO:1903785">
    <property type="term" value="P:L-valine transmembrane transport"/>
    <property type="evidence" value="ECO:0007669"/>
    <property type="project" value="TreeGrafter"/>
</dbReference>
<evidence type="ECO:0000313" key="10">
    <source>
        <dbReference type="Proteomes" id="UP000433181"/>
    </source>
</evidence>
<keyword evidence="5 8" id="KW-0812">Transmembrane</keyword>
<comment type="subcellular location">
    <subcellularLocation>
        <location evidence="1">Cell membrane</location>
        <topology evidence="1">Multi-pass membrane protein</topology>
    </subcellularLocation>
</comment>
<evidence type="ECO:0000256" key="2">
    <source>
        <dbReference type="ARBA" id="ARBA00010735"/>
    </source>
</evidence>
<dbReference type="EMBL" id="VUNR01000007">
    <property type="protein sequence ID" value="MSU08408.1"/>
    <property type="molecule type" value="Genomic_DNA"/>
</dbReference>
<dbReference type="Pfam" id="PF03591">
    <property type="entry name" value="AzlC"/>
    <property type="match status" value="1"/>
</dbReference>
<organism evidence="9 10">
    <name type="scientific">Anaerovibrio slackiae</name>
    <dbReference type="NCBI Taxonomy" id="2652309"/>
    <lineage>
        <taxon>Bacteria</taxon>
        <taxon>Bacillati</taxon>
        <taxon>Bacillota</taxon>
        <taxon>Negativicutes</taxon>
        <taxon>Selenomonadales</taxon>
        <taxon>Selenomonadaceae</taxon>
        <taxon>Anaerovibrio</taxon>
    </lineage>
</organism>
<protein>
    <submittedName>
        <fullName evidence="9">AzlC family ABC transporter permease</fullName>
    </submittedName>
</protein>
<evidence type="ECO:0000256" key="6">
    <source>
        <dbReference type="ARBA" id="ARBA00022989"/>
    </source>
</evidence>
<feature type="transmembrane region" description="Helical" evidence="8">
    <location>
        <begin position="12"/>
        <end position="31"/>
    </location>
</feature>
<evidence type="ECO:0000313" key="9">
    <source>
        <dbReference type="EMBL" id="MSU08408.1"/>
    </source>
</evidence>
<dbReference type="PANTHER" id="PTHR34979">
    <property type="entry name" value="INNER MEMBRANE PROTEIN YGAZ"/>
    <property type="match status" value="1"/>
</dbReference>
<evidence type="ECO:0000256" key="4">
    <source>
        <dbReference type="ARBA" id="ARBA00022475"/>
    </source>
</evidence>
<sequence length="232" mass="25116">MDGFINKKVLKAAWPIAFGYIPLGMACGILAQKTGFDWFQMLMMSTFLFAGSGQFIALAMIGSGSTIIPVVMTVCIVNLRHLLYALILNQYIAGQSRLYKAFYAQEIVDETFAVNHTQFARLGKEWTGSNALGVNFVGHVSWILATVAGLFLGNTIYIDTALVSYALIAMFIGLWSFHFVSPSLVLTGVLGGILALVLSFWLDHMLNVVAATIIAAAVAAAYRAMAEKGAEE</sequence>
<evidence type="ECO:0000256" key="5">
    <source>
        <dbReference type="ARBA" id="ARBA00022692"/>
    </source>
</evidence>
<evidence type="ECO:0000256" key="3">
    <source>
        <dbReference type="ARBA" id="ARBA00022448"/>
    </source>
</evidence>
<gene>
    <name evidence="9" type="ORF">FYJ84_05340</name>
</gene>
<keyword evidence="10" id="KW-1185">Reference proteome</keyword>
<dbReference type="PANTHER" id="PTHR34979:SF1">
    <property type="entry name" value="INNER MEMBRANE PROTEIN YGAZ"/>
    <property type="match status" value="1"/>
</dbReference>
<dbReference type="Proteomes" id="UP000433181">
    <property type="component" value="Unassembled WGS sequence"/>
</dbReference>
<evidence type="ECO:0000256" key="8">
    <source>
        <dbReference type="SAM" id="Phobius"/>
    </source>
</evidence>
<dbReference type="PROSITE" id="PS51257">
    <property type="entry name" value="PROKAR_LIPOPROTEIN"/>
    <property type="match status" value="1"/>
</dbReference>